<feature type="domain" description="ABC transmembrane type-1" evidence="9">
    <location>
        <begin position="110"/>
        <end position="297"/>
    </location>
</feature>
<comment type="subcellular location">
    <subcellularLocation>
        <location evidence="1 7">Cell membrane</location>
        <topology evidence="1 7">Multi-pass membrane protein</topology>
    </subcellularLocation>
</comment>
<feature type="transmembrane region" description="Helical" evidence="7">
    <location>
        <begin position="229"/>
        <end position="254"/>
    </location>
</feature>
<protein>
    <submittedName>
        <fullName evidence="10">ABC transporter permease</fullName>
    </submittedName>
</protein>
<evidence type="ECO:0000256" key="5">
    <source>
        <dbReference type="ARBA" id="ARBA00022989"/>
    </source>
</evidence>
<feature type="transmembrane region" description="Helical" evidence="7">
    <location>
        <begin position="277"/>
        <end position="297"/>
    </location>
</feature>
<reference evidence="10" key="1">
    <citation type="submission" date="2021-02" db="EMBL/GenBank/DDBJ databases">
        <title>Natrosporangium hydrolyticum gen. nov., sp. nov, a haloalkaliphilic actinobacterium from a soda solonchak soil.</title>
        <authorList>
            <person name="Sorokin D.Y."/>
            <person name="Khijniak T.V."/>
            <person name="Zakharycheva A.P."/>
            <person name="Boueva O.V."/>
            <person name="Ariskina E.V."/>
            <person name="Hahnke R.L."/>
            <person name="Bunk B."/>
            <person name="Sproer C."/>
            <person name="Schumann P."/>
            <person name="Evtushenko L.I."/>
            <person name="Kublanov I.V."/>
        </authorList>
    </citation>
    <scope>NUCLEOTIDE SEQUENCE</scope>
    <source>
        <strain evidence="10">DSM 106523</strain>
    </source>
</reference>
<keyword evidence="6 7" id="KW-0472">Membrane</keyword>
<dbReference type="EMBL" id="CP070499">
    <property type="protein sequence ID" value="QSB13899.1"/>
    <property type="molecule type" value="Genomic_DNA"/>
</dbReference>
<keyword evidence="2 7" id="KW-0813">Transport</keyword>
<feature type="region of interest" description="Disordered" evidence="8">
    <location>
        <begin position="1"/>
        <end position="23"/>
    </location>
</feature>
<evidence type="ECO:0000313" key="11">
    <source>
        <dbReference type="Proteomes" id="UP000662857"/>
    </source>
</evidence>
<dbReference type="InterPro" id="IPR050366">
    <property type="entry name" value="BP-dependent_transpt_permease"/>
</dbReference>
<dbReference type="PANTHER" id="PTHR43386:SF1">
    <property type="entry name" value="D,D-DIPEPTIDE TRANSPORT SYSTEM PERMEASE PROTEIN DDPC-RELATED"/>
    <property type="match status" value="1"/>
</dbReference>
<dbReference type="PROSITE" id="PS50928">
    <property type="entry name" value="ABC_TM1"/>
    <property type="match status" value="1"/>
</dbReference>
<dbReference type="PANTHER" id="PTHR43386">
    <property type="entry name" value="OLIGOPEPTIDE TRANSPORT SYSTEM PERMEASE PROTEIN APPC"/>
    <property type="match status" value="1"/>
</dbReference>
<feature type="transmembrane region" description="Helical" evidence="7">
    <location>
        <begin position="45"/>
        <end position="67"/>
    </location>
</feature>
<dbReference type="Pfam" id="PF12911">
    <property type="entry name" value="OppC_N"/>
    <property type="match status" value="1"/>
</dbReference>
<evidence type="ECO:0000256" key="8">
    <source>
        <dbReference type="SAM" id="MobiDB-lite"/>
    </source>
</evidence>
<dbReference type="Proteomes" id="UP000662857">
    <property type="component" value="Chromosome"/>
</dbReference>
<keyword evidence="3" id="KW-1003">Cell membrane</keyword>
<dbReference type="InterPro" id="IPR035906">
    <property type="entry name" value="MetI-like_sf"/>
</dbReference>
<gene>
    <name evidence="10" type="ORF">JQS43_20465</name>
</gene>
<feature type="transmembrane region" description="Helical" evidence="7">
    <location>
        <begin position="112"/>
        <end position="138"/>
    </location>
</feature>
<dbReference type="Pfam" id="PF00528">
    <property type="entry name" value="BPD_transp_1"/>
    <property type="match status" value="1"/>
</dbReference>
<evidence type="ECO:0000256" key="7">
    <source>
        <dbReference type="RuleBase" id="RU363032"/>
    </source>
</evidence>
<dbReference type="KEGG" id="nhy:JQS43_20465"/>
<evidence type="ECO:0000256" key="4">
    <source>
        <dbReference type="ARBA" id="ARBA00022692"/>
    </source>
</evidence>
<dbReference type="GO" id="GO:0005886">
    <property type="term" value="C:plasma membrane"/>
    <property type="evidence" value="ECO:0007669"/>
    <property type="project" value="UniProtKB-SubCell"/>
</dbReference>
<keyword evidence="4 7" id="KW-0812">Transmembrane</keyword>
<accession>A0A895YES2</accession>
<proteinExistence type="inferred from homology"/>
<dbReference type="SUPFAM" id="SSF161098">
    <property type="entry name" value="MetI-like"/>
    <property type="match status" value="1"/>
</dbReference>
<comment type="similarity">
    <text evidence="7">Belongs to the binding-protein-dependent transport system permease family.</text>
</comment>
<dbReference type="GO" id="GO:0055085">
    <property type="term" value="P:transmembrane transport"/>
    <property type="evidence" value="ECO:0007669"/>
    <property type="project" value="InterPro"/>
</dbReference>
<dbReference type="AlphaFoldDB" id="A0A895YES2"/>
<evidence type="ECO:0000256" key="6">
    <source>
        <dbReference type="ARBA" id="ARBA00023136"/>
    </source>
</evidence>
<evidence type="ECO:0000259" key="9">
    <source>
        <dbReference type="PROSITE" id="PS50928"/>
    </source>
</evidence>
<evidence type="ECO:0000313" key="10">
    <source>
        <dbReference type="EMBL" id="QSB13899.1"/>
    </source>
</evidence>
<dbReference type="InterPro" id="IPR025966">
    <property type="entry name" value="OppC_N"/>
</dbReference>
<keyword evidence="5 7" id="KW-1133">Transmembrane helix</keyword>
<keyword evidence="11" id="KW-1185">Reference proteome</keyword>
<dbReference type="Gene3D" id="1.10.3720.10">
    <property type="entry name" value="MetI-like"/>
    <property type="match status" value="1"/>
</dbReference>
<evidence type="ECO:0000256" key="1">
    <source>
        <dbReference type="ARBA" id="ARBA00004651"/>
    </source>
</evidence>
<evidence type="ECO:0000256" key="2">
    <source>
        <dbReference type="ARBA" id="ARBA00022448"/>
    </source>
</evidence>
<name>A0A895YES2_9ACTN</name>
<organism evidence="10 11">
    <name type="scientific">Natronosporangium hydrolyticum</name>
    <dbReference type="NCBI Taxonomy" id="2811111"/>
    <lineage>
        <taxon>Bacteria</taxon>
        <taxon>Bacillati</taxon>
        <taxon>Actinomycetota</taxon>
        <taxon>Actinomycetes</taxon>
        <taxon>Micromonosporales</taxon>
        <taxon>Micromonosporaceae</taxon>
        <taxon>Natronosporangium</taxon>
    </lineage>
</organism>
<dbReference type="RefSeq" id="WP_239676011.1">
    <property type="nucleotide sequence ID" value="NZ_CP070499.1"/>
</dbReference>
<feature type="transmembrane region" description="Helical" evidence="7">
    <location>
        <begin position="145"/>
        <end position="165"/>
    </location>
</feature>
<evidence type="ECO:0000256" key="3">
    <source>
        <dbReference type="ARBA" id="ARBA00022475"/>
    </source>
</evidence>
<dbReference type="InterPro" id="IPR000515">
    <property type="entry name" value="MetI-like"/>
</dbReference>
<feature type="transmembrane region" description="Helical" evidence="7">
    <location>
        <begin position="171"/>
        <end position="190"/>
    </location>
</feature>
<dbReference type="CDD" id="cd06261">
    <property type="entry name" value="TM_PBP2"/>
    <property type="match status" value="1"/>
</dbReference>
<sequence length="313" mass="33640">MTNIQRPDAEIPPSGAAPVSDAEAITTKERSQLQLVMLRFMRHRLAVGSVVLLLLIIAFAFLGPVLWEYDHRIHRDVPSSQPPSLAHPFGTTSPGQDMMGLVMRGTQQSLKVAGLVGLIVAVTAALWGAIAGLLGGWVDSLMMRAADVILVIPPLALVAAVAGNVRGGTTWLPIALIIGFFGWPLYARVIRGVVLSLREQEFIEAARAMGASDARIVLRHLLPNVTGPLIVTATVVMAIAILAEAGLSFLGLGIQPPDTSLGQQVFNALTAMRTRPWLFYPPGIMVLLICLTINFIGDGLRDALDPRQTMVRR</sequence>